<accession>A0A7S8D6B3</accession>
<evidence type="ECO:0000256" key="1">
    <source>
        <dbReference type="SAM" id="Phobius"/>
    </source>
</evidence>
<gene>
    <name evidence="2" type="ORF">HYE67_004874</name>
</gene>
<proteinExistence type="predicted"/>
<reference evidence="2" key="1">
    <citation type="submission" date="2020-11" db="EMBL/GenBank/DDBJ databases">
        <title>The chromosome-scale genome resource for two endophytic Fusarium species: F. culmorum and F. pseudograminearum.</title>
        <authorList>
            <person name="Yuan Z."/>
        </authorList>
    </citation>
    <scope>NUCLEOTIDE SEQUENCE</scope>
    <source>
        <strain evidence="2">Class2-1B</strain>
    </source>
</reference>
<dbReference type="Gene3D" id="1.20.58.340">
    <property type="entry name" value="Magnesium transport protein CorA, transmembrane region"/>
    <property type="match status" value="1"/>
</dbReference>
<feature type="transmembrane region" description="Helical" evidence="1">
    <location>
        <begin position="462"/>
        <end position="481"/>
    </location>
</feature>
<evidence type="ECO:0000313" key="3">
    <source>
        <dbReference type="Proteomes" id="UP000663297"/>
    </source>
</evidence>
<evidence type="ECO:0000313" key="2">
    <source>
        <dbReference type="EMBL" id="QPC62643.1"/>
    </source>
</evidence>
<dbReference type="EMBL" id="CP064748">
    <property type="protein sequence ID" value="QPC62643.1"/>
    <property type="molecule type" value="Genomic_DNA"/>
</dbReference>
<protein>
    <submittedName>
        <fullName evidence="2">Uncharacterized protein</fullName>
    </submittedName>
</protein>
<sequence length="540" mass="62846">MKEKTWMYAQRALQAMTGRFPLEQYWHPWRQDMSYEIKFNIKVFEFMGDHCDLPNGPEVFENPRDLLLYWEGNSKTEPSIHINRRLLIVEYLHPRLIELLGVLLDIPPEFFLAHCEEFPNLSVSNTFGAPQGSSAYWKVSVPRRYDIPDSLEQRVPGSYYAKLGNFNRGEMILTDDSSRIFLTSIVSYWGRPYGAESWTSVLLIDPHHCKVEAMWDSTISHDLVDCHSLRDITREVKLEPSFDDIIQPQHRRIFDVTAEAYDMHEITTTNDPFSSTIFIRNIVRSIWEEFVHRETTTVHDLQFDDEQNQTRKGGLKSHRNLHDAPSYEKYHDLMMKRQRIREKKRDLQNIMWSFQCRTKKEDPDEEEEDTTDLMFDHRRMTLGEHESWAILEERLEAAETSLGNHLEMFAQRSALVQAEAANRMARSSGQLTKIATVIVPCSFVASIFSMGGKFEAGESLFFVYWTISVPITLVLLAWVLSKDEDSIDFFRSALSPVLQKTEGMNGIRRRWGWSKRHSREEGLELGTPQSSLNSSVSLGE</sequence>
<dbReference type="AlphaFoldDB" id="A0A7S8D6B3"/>
<keyword evidence="1" id="KW-1133">Transmembrane helix</keyword>
<organism evidence="2 3">
    <name type="scientific">Fusarium culmorum</name>
    <dbReference type="NCBI Taxonomy" id="5516"/>
    <lineage>
        <taxon>Eukaryota</taxon>
        <taxon>Fungi</taxon>
        <taxon>Dikarya</taxon>
        <taxon>Ascomycota</taxon>
        <taxon>Pezizomycotina</taxon>
        <taxon>Sordariomycetes</taxon>
        <taxon>Hypocreomycetidae</taxon>
        <taxon>Hypocreales</taxon>
        <taxon>Nectriaceae</taxon>
        <taxon>Fusarium</taxon>
    </lineage>
</organism>
<keyword evidence="1" id="KW-0472">Membrane</keyword>
<keyword evidence="1" id="KW-0812">Transmembrane</keyword>
<dbReference type="Proteomes" id="UP000663297">
    <property type="component" value="Chromosome 2"/>
</dbReference>
<name>A0A7S8D6B3_FUSCU</name>